<dbReference type="InterPro" id="IPR006342">
    <property type="entry name" value="FkbM_mtfrase"/>
</dbReference>
<dbReference type="GO" id="GO:0008168">
    <property type="term" value="F:methyltransferase activity"/>
    <property type="evidence" value="ECO:0007669"/>
    <property type="project" value="UniProtKB-KW"/>
</dbReference>
<dbReference type="GO" id="GO:0032259">
    <property type="term" value="P:methylation"/>
    <property type="evidence" value="ECO:0007669"/>
    <property type="project" value="UniProtKB-KW"/>
</dbReference>
<dbReference type="PANTHER" id="PTHR34203">
    <property type="entry name" value="METHYLTRANSFERASE, FKBM FAMILY PROTEIN"/>
    <property type="match status" value="1"/>
</dbReference>
<evidence type="ECO:0000313" key="2">
    <source>
        <dbReference type="EMBL" id="HHM67625.1"/>
    </source>
</evidence>
<name>A0A7C5VF65_9DEIN</name>
<dbReference type="EMBL" id="DRXE01000097">
    <property type="protein sequence ID" value="HHM67625.1"/>
    <property type="molecule type" value="Genomic_DNA"/>
</dbReference>
<protein>
    <submittedName>
        <fullName evidence="2">FkbM family methyltransferase</fullName>
    </submittedName>
</protein>
<feature type="domain" description="Methyltransferase FkbM" evidence="1">
    <location>
        <begin position="91"/>
        <end position="256"/>
    </location>
</feature>
<dbReference type="AlphaFoldDB" id="A0A7C5VF65"/>
<dbReference type="InterPro" id="IPR052514">
    <property type="entry name" value="SAM-dependent_MTase"/>
</dbReference>
<dbReference type="Pfam" id="PF05050">
    <property type="entry name" value="Methyltransf_21"/>
    <property type="match status" value="1"/>
</dbReference>
<gene>
    <name evidence="2" type="ORF">ENM28_02705</name>
</gene>
<dbReference type="InterPro" id="IPR029063">
    <property type="entry name" value="SAM-dependent_MTases_sf"/>
</dbReference>
<sequence length="301" mass="33345">MRAKALAWFRALPRQPLVAGVARRVYPLLESTPLGRRLLGLVLGFLEEAESFYTFPQDPLRWRFALVLRLFERETMEYLRSRVEPGMTVVDVGTNVGYHARLFAESVGSGGRVVALEPNPEVYPILRRNLNRFPQALALQLAASTVQGPVVLQVPKRITGGARITTAPSQKSFEDSFSQHVVEAKPLNAILSELHLQRVDLLKIDAEGAEVDILRSLGNALETVHEVVCELLPSNLQAFGETPENLLAVLSSGGFRRFAIIDLHVDGRLQTRPWLWLSAAEVMGLVATLPPDFGANLVARR</sequence>
<dbReference type="PANTHER" id="PTHR34203:SF13">
    <property type="entry name" value="EXPRESSED PROTEIN"/>
    <property type="match status" value="1"/>
</dbReference>
<dbReference type="SUPFAM" id="SSF53335">
    <property type="entry name" value="S-adenosyl-L-methionine-dependent methyltransferases"/>
    <property type="match status" value="1"/>
</dbReference>
<dbReference type="Gene3D" id="3.40.50.150">
    <property type="entry name" value="Vaccinia Virus protein VP39"/>
    <property type="match status" value="1"/>
</dbReference>
<keyword evidence="2" id="KW-0808">Transferase</keyword>
<proteinExistence type="predicted"/>
<reference evidence="2" key="1">
    <citation type="journal article" date="2020" name="mSystems">
        <title>Genome- and Community-Level Interaction Insights into Carbon Utilization and Element Cycling Functions of Hydrothermarchaeota in Hydrothermal Sediment.</title>
        <authorList>
            <person name="Zhou Z."/>
            <person name="Liu Y."/>
            <person name="Xu W."/>
            <person name="Pan J."/>
            <person name="Luo Z.H."/>
            <person name="Li M."/>
        </authorList>
    </citation>
    <scope>NUCLEOTIDE SEQUENCE [LARGE SCALE GENOMIC DNA]</scope>
    <source>
        <strain evidence="2">SpSt-1071</strain>
    </source>
</reference>
<dbReference type="NCBIfam" id="TIGR01444">
    <property type="entry name" value="fkbM_fam"/>
    <property type="match status" value="1"/>
</dbReference>
<accession>A0A7C5VF65</accession>
<comment type="caution">
    <text evidence="2">The sequence shown here is derived from an EMBL/GenBank/DDBJ whole genome shotgun (WGS) entry which is preliminary data.</text>
</comment>
<keyword evidence="2" id="KW-0489">Methyltransferase</keyword>
<organism evidence="2">
    <name type="scientific">Thermus caliditerrae</name>
    <dbReference type="NCBI Taxonomy" id="1330700"/>
    <lineage>
        <taxon>Bacteria</taxon>
        <taxon>Thermotogati</taxon>
        <taxon>Deinococcota</taxon>
        <taxon>Deinococci</taxon>
        <taxon>Thermales</taxon>
        <taxon>Thermaceae</taxon>
        <taxon>Thermus</taxon>
    </lineage>
</organism>
<evidence type="ECO:0000259" key="1">
    <source>
        <dbReference type="Pfam" id="PF05050"/>
    </source>
</evidence>